<keyword evidence="3" id="KW-1185">Reference proteome</keyword>
<dbReference type="PANTHER" id="PTHR33498">
    <property type="entry name" value="TRANSPOSASE FOR INSERTION SEQUENCE ELEMENT IS1557"/>
    <property type="match status" value="1"/>
</dbReference>
<accession>A0A1G9QHK4</accession>
<dbReference type="NCBIfam" id="NF033550">
    <property type="entry name" value="transpos_ISL3"/>
    <property type="match status" value="1"/>
</dbReference>
<organism evidence="2 3">
    <name type="scientific">Modicisalibacter muralis</name>
    <dbReference type="NCBI Taxonomy" id="119000"/>
    <lineage>
        <taxon>Bacteria</taxon>
        <taxon>Pseudomonadati</taxon>
        <taxon>Pseudomonadota</taxon>
        <taxon>Gammaproteobacteria</taxon>
        <taxon>Oceanospirillales</taxon>
        <taxon>Halomonadaceae</taxon>
        <taxon>Modicisalibacter</taxon>
    </lineage>
</organism>
<protein>
    <submittedName>
        <fullName evidence="2">Transposase</fullName>
    </submittedName>
</protein>
<evidence type="ECO:0000313" key="2">
    <source>
        <dbReference type="EMBL" id="SDM09765.1"/>
    </source>
</evidence>
<sequence>MDTAVVMDATPLCLFWKGFTPAHHEALDPQTLFIRLEPDPRVTPVCRGCDHACFLVHDVHRRRVQEALLLSYRVELEVPVRRLRCPACGPTRERIDWLPGRSPVTDTLRLWVERLLPLLPIRHIAELVGLHWHTVKTLDRQRLQRDLPTPDPTRLRRLMMDEFALHKGHRYATVVACADTQQVVWIGEGRSREAIRPFFEWLGDAREQIEAVAMDMNSAFDLEVKEQCDNAVVVYDLFHVVAKYGREVVDRVRVDQANQLRDDQAARKVIKSSRWLLLRNADNLKPEQAVKLEELLAANAPLATVYVLKDQLKTLWFARHEASARNAWQEWADMALGSGIDALERFARRLEPYLEGIVSSAQHRLNTSVLEGMNNRIKVIKRMAYGYRDTAYFFLKIRAAFPGKVRRTKIKPSECWACALLLVALSGQVPSRWLAAKRLECLEQTIHFIIGADGYTHEIAQGFGIEVPHQDAALAETHEKLAGIVIFMTHQQEVGL</sequence>
<proteinExistence type="predicted"/>
<reference evidence="2 3" key="1">
    <citation type="submission" date="2016-10" db="EMBL/GenBank/DDBJ databases">
        <authorList>
            <person name="de Groot N.N."/>
        </authorList>
    </citation>
    <scope>NUCLEOTIDE SEQUENCE [LARGE SCALE GENOMIC DNA]</scope>
    <source>
        <strain evidence="2 3">DSM 14789</strain>
    </source>
</reference>
<name>A0A1G9QHK4_9GAMM</name>
<dbReference type="Proteomes" id="UP000198654">
    <property type="component" value="Unassembled WGS sequence"/>
</dbReference>
<feature type="domain" description="Transposase IS204/IS1001/IS1096/IS1165 DDE" evidence="1">
    <location>
        <begin position="158"/>
        <end position="397"/>
    </location>
</feature>
<dbReference type="EMBL" id="FNGI01000011">
    <property type="protein sequence ID" value="SDM09765.1"/>
    <property type="molecule type" value="Genomic_DNA"/>
</dbReference>
<dbReference type="InterPro" id="IPR047951">
    <property type="entry name" value="Transpos_ISL3"/>
</dbReference>
<evidence type="ECO:0000313" key="3">
    <source>
        <dbReference type="Proteomes" id="UP000198654"/>
    </source>
</evidence>
<dbReference type="PANTHER" id="PTHR33498:SF1">
    <property type="entry name" value="TRANSPOSASE FOR INSERTION SEQUENCE ELEMENT IS1557"/>
    <property type="match status" value="1"/>
</dbReference>
<dbReference type="Pfam" id="PF01610">
    <property type="entry name" value="DDE_Tnp_ISL3"/>
    <property type="match status" value="1"/>
</dbReference>
<dbReference type="AlphaFoldDB" id="A0A1G9QHK4"/>
<dbReference type="InterPro" id="IPR002560">
    <property type="entry name" value="Transposase_DDE"/>
</dbReference>
<evidence type="ECO:0000259" key="1">
    <source>
        <dbReference type="Pfam" id="PF01610"/>
    </source>
</evidence>
<gene>
    <name evidence="2" type="ORF">SAMN05661010_03366</name>
</gene>